<dbReference type="InterPro" id="IPR012337">
    <property type="entry name" value="RNaseH-like_sf"/>
</dbReference>
<dbReference type="PANTHER" id="PTHR30231">
    <property type="entry name" value="DNA POLYMERASE III SUBUNIT EPSILON"/>
    <property type="match status" value="1"/>
</dbReference>
<dbReference type="PANTHER" id="PTHR30231:SF42">
    <property type="entry name" value="EXONUCLEASE"/>
    <property type="match status" value="1"/>
</dbReference>
<feature type="domain" description="Exonuclease" evidence="1">
    <location>
        <begin position="2"/>
        <end position="166"/>
    </location>
</feature>
<dbReference type="InterPro" id="IPR036397">
    <property type="entry name" value="RNaseH_sf"/>
</dbReference>
<dbReference type="EC" id="3.1.-.-" evidence="2"/>
<organism evidence="2">
    <name type="scientific">bioreactor metagenome</name>
    <dbReference type="NCBI Taxonomy" id="1076179"/>
    <lineage>
        <taxon>unclassified sequences</taxon>
        <taxon>metagenomes</taxon>
        <taxon>ecological metagenomes</taxon>
    </lineage>
</organism>
<evidence type="ECO:0000313" key="2">
    <source>
        <dbReference type="EMBL" id="MPM85677.1"/>
    </source>
</evidence>
<comment type="caution">
    <text evidence="2">The sequence shown here is derived from an EMBL/GenBank/DDBJ whole genome shotgun (WGS) entry which is preliminary data.</text>
</comment>
<accession>A0A645D8Z4</accession>
<protein>
    <submittedName>
        <fullName evidence="2">Putative bifunctional exonuclease/endonuclease protein</fullName>
        <ecNumber evidence="2">3.1.-.-</ecNumber>
    </submittedName>
</protein>
<gene>
    <name evidence="2" type="ORF">SDC9_132758</name>
</gene>
<dbReference type="Gene3D" id="3.30.420.10">
    <property type="entry name" value="Ribonuclease H-like superfamily/Ribonuclease H"/>
    <property type="match status" value="1"/>
</dbReference>
<dbReference type="Pfam" id="PF00929">
    <property type="entry name" value="RNase_T"/>
    <property type="match status" value="1"/>
</dbReference>
<keyword evidence="2" id="KW-0255">Endonuclease</keyword>
<keyword evidence="2" id="KW-0269">Exonuclease</keyword>
<dbReference type="SMART" id="SM00479">
    <property type="entry name" value="EXOIII"/>
    <property type="match status" value="1"/>
</dbReference>
<dbReference type="GO" id="GO:0003676">
    <property type="term" value="F:nucleic acid binding"/>
    <property type="evidence" value="ECO:0007669"/>
    <property type="project" value="InterPro"/>
</dbReference>
<keyword evidence="2" id="KW-0378">Hydrolase</keyword>
<proteinExistence type="predicted"/>
<evidence type="ECO:0000259" key="1">
    <source>
        <dbReference type="SMART" id="SM00479"/>
    </source>
</evidence>
<keyword evidence="2" id="KW-0540">Nuclease</keyword>
<dbReference type="GO" id="GO:0008408">
    <property type="term" value="F:3'-5' exonuclease activity"/>
    <property type="evidence" value="ECO:0007669"/>
    <property type="project" value="TreeGrafter"/>
</dbReference>
<dbReference type="AlphaFoldDB" id="A0A645D8Z4"/>
<name>A0A645D8Z4_9ZZZZ</name>
<dbReference type="CDD" id="cd06130">
    <property type="entry name" value="DNA_pol_III_epsilon_like"/>
    <property type="match status" value="1"/>
</dbReference>
<sequence length="186" mass="21253">MNFVAIDFETAHGNMPCEIGVCVVRNGVVSETRSWLIKPQCFPYMNRWNQQVHGISSEMVKDAETFDTLWYSQIRDYINKELIVAHNAPFDIGVLRATLSHYDLEMPDFRYMCSCQLSRRVWREFPRHSLGELCGRMGIGFNHHRAGDDAEACAKVVIKASERIEVASIADLISFTGTPVKSFKIF</sequence>
<dbReference type="GO" id="GO:0005829">
    <property type="term" value="C:cytosol"/>
    <property type="evidence" value="ECO:0007669"/>
    <property type="project" value="TreeGrafter"/>
</dbReference>
<dbReference type="EMBL" id="VSSQ01033913">
    <property type="protein sequence ID" value="MPM85677.1"/>
    <property type="molecule type" value="Genomic_DNA"/>
</dbReference>
<dbReference type="FunFam" id="3.30.420.10:FF:000045">
    <property type="entry name" value="3'-5' exonuclease DinG"/>
    <property type="match status" value="1"/>
</dbReference>
<reference evidence="2" key="1">
    <citation type="submission" date="2019-08" db="EMBL/GenBank/DDBJ databases">
        <authorList>
            <person name="Kucharzyk K."/>
            <person name="Murdoch R.W."/>
            <person name="Higgins S."/>
            <person name="Loffler F."/>
        </authorList>
    </citation>
    <scope>NUCLEOTIDE SEQUENCE</scope>
</reference>
<dbReference type="GO" id="GO:0004519">
    <property type="term" value="F:endonuclease activity"/>
    <property type="evidence" value="ECO:0007669"/>
    <property type="project" value="UniProtKB-KW"/>
</dbReference>
<dbReference type="SUPFAM" id="SSF53098">
    <property type="entry name" value="Ribonuclease H-like"/>
    <property type="match status" value="1"/>
</dbReference>
<dbReference type="InterPro" id="IPR013520">
    <property type="entry name" value="Ribonucl_H"/>
</dbReference>